<evidence type="ECO:0000313" key="1">
    <source>
        <dbReference type="EMBL" id="KAJ7713576.1"/>
    </source>
</evidence>
<dbReference type="EMBL" id="JARKIB010000341">
    <property type="protein sequence ID" value="KAJ7713576.1"/>
    <property type="molecule type" value="Genomic_DNA"/>
</dbReference>
<evidence type="ECO:0000313" key="2">
    <source>
        <dbReference type="Proteomes" id="UP001215598"/>
    </source>
</evidence>
<proteinExistence type="predicted"/>
<keyword evidence="2" id="KW-1185">Reference proteome</keyword>
<gene>
    <name evidence="1" type="ORF">B0H16DRAFT_542325</name>
</gene>
<sequence>MKGWPSLFTQTNVYQRPNRRSAHSCMLLLLKLLTRGRGLVLELRGRRAGNTDTASWTARLCPHTRPSSRRQSEDVAATSSSQIALKFETISSPSFQLCHKVLGLNPNLLPQY</sequence>
<dbReference type="AlphaFoldDB" id="A0AAD7H737"/>
<accession>A0AAD7H737</accession>
<name>A0AAD7H737_9AGAR</name>
<reference evidence="1" key="1">
    <citation type="submission" date="2023-03" db="EMBL/GenBank/DDBJ databases">
        <title>Massive genome expansion in bonnet fungi (Mycena s.s.) driven by repeated elements and novel gene families across ecological guilds.</title>
        <authorList>
            <consortium name="Lawrence Berkeley National Laboratory"/>
            <person name="Harder C.B."/>
            <person name="Miyauchi S."/>
            <person name="Viragh M."/>
            <person name="Kuo A."/>
            <person name="Thoen E."/>
            <person name="Andreopoulos B."/>
            <person name="Lu D."/>
            <person name="Skrede I."/>
            <person name="Drula E."/>
            <person name="Henrissat B."/>
            <person name="Morin E."/>
            <person name="Kohler A."/>
            <person name="Barry K."/>
            <person name="LaButti K."/>
            <person name="Morin E."/>
            <person name="Salamov A."/>
            <person name="Lipzen A."/>
            <person name="Mereny Z."/>
            <person name="Hegedus B."/>
            <person name="Baldrian P."/>
            <person name="Stursova M."/>
            <person name="Weitz H."/>
            <person name="Taylor A."/>
            <person name="Grigoriev I.V."/>
            <person name="Nagy L.G."/>
            <person name="Martin F."/>
            <person name="Kauserud H."/>
        </authorList>
    </citation>
    <scope>NUCLEOTIDE SEQUENCE</scope>
    <source>
        <strain evidence="1">CBHHK182m</strain>
    </source>
</reference>
<organism evidence="1 2">
    <name type="scientific">Mycena metata</name>
    <dbReference type="NCBI Taxonomy" id="1033252"/>
    <lineage>
        <taxon>Eukaryota</taxon>
        <taxon>Fungi</taxon>
        <taxon>Dikarya</taxon>
        <taxon>Basidiomycota</taxon>
        <taxon>Agaricomycotina</taxon>
        <taxon>Agaricomycetes</taxon>
        <taxon>Agaricomycetidae</taxon>
        <taxon>Agaricales</taxon>
        <taxon>Marasmiineae</taxon>
        <taxon>Mycenaceae</taxon>
        <taxon>Mycena</taxon>
    </lineage>
</organism>
<comment type="caution">
    <text evidence="1">The sequence shown here is derived from an EMBL/GenBank/DDBJ whole genome shotgun (WGS) entry which is preliminary data.</text>
</comment>
<dbReference type="Proteomes" id="UP001215598">
    <property type="component" value="Unassembled WGS sequence"/>
</dbReference>
<protein>
    <submittedName>
        <fullName evidence="1">Uncharacterized protein</fullName>
    </submittedName>
</protein>